<evidence type="ECO:0000256" key="1">
    <source>
        <dbReference type="SAM" id="Phobius"/>
    </source>
</evidence>
<sequence length="127" mass="14358">IFGQLMNLYLFGVLTVQVYLYHLNFASDKKHFKVLVYGVFLIDTVATAMSVGDFFHWFGSGFGNMSALDDVFLSGFDTPMLGAFVAAIVQGVYAFRIWKLEHRYWTSPICVLIMLVGSIRISRLNAE</sequence>
<protein>
    <submittedName>
        <fullName evidence="2">Uncharacterized protein</fullName>
    </submittedName>
</protein>
<dbReference type="STRING" id="1884261.A0A5C3QPQ5"/>
<feature type="transmembrane region" description="Helical" evidence="1">
    <location>
        <begin position="78"/>
        <end position="97"/>
    </location>
</feature>
<dbReference type="AlphaFoldDB" id="A0A5C3QPQ5"/>
<feature type="non-terminal residue" evidence="2">
    <location>
        <position position="1"/>
    </location>
</feature>
<keyword evidence="1" id="KW-1133">Transmembrane helix</keyword>
<evidence type="ECO:0000313" key="3">
    <source>
        <dbReference type="Proteomes" id="UP000305067"/>
    </source>
</evidence>
<dbReference type="PANTHER" id="PTHR40465">
    <property type="entry name" value="CHROMOSOME 1, WHOLE GENOME SHOTGUN SEQUENCE"/>
    <property type="match status" value="1"/>
</dbReference>
<keyword evidence="3" id="KW-1185">Reference proteome</keyword>
<keyword evidence="1" id="KW-0472">Membrane</keyword>
<keyword evidence="1" id="KW-0812">Transmembrane</keyword>
<dbReference type="EMBL" id="ML178819">
    <property type="protein sequence ID" value="TFL03963.1"/>
    <property type="molecule type" value="Genomic_DNA"/>
</dbReference>
<gene>
    <name evidence="2" type="ORF">BDV98DRAFT_503260</name>
</gene>
<accession>A0A5C3QPQ5</accession>
<reference evidence="2 3" key="1">
    <citation type="journal article" date="2019" name="Nat. Ecol. Evol.">
        <title>Megaphylogeny resolves global patterns of mushroom evolution.</title>
        <authorList>
            <person name="Varga T."/>
            <person name="Krizsan K."/>
            <person name="Foldi C."/>
            <person name="Dima B."/>
            <person name="Sanchez-Garcia M."/>
            <person name="Sanchez-Ramirez S."/>
            <person name="Szollosi G.J."/>
            <person name="Szarkandi J.G."/>
            <person name="Papp V."/>
            <person name="Albert L."/>
            <person name="Andreopoulos W."/>
            <person name="Angelini C."/>
            <person name="Antonin V."/>
            <person name="Barry K.W."/>
            <person name="Bougher N.L."/>
            <person name="Buchanan P."/>
            <person name="Buyck B."/>
            <person name="Bense V."/>
            <person name="Catcheside P."/>
            <person name="Chovatia M."/>
            <person name="Cooper J."/>
            <person name="Damon W."/>
            <person name="Desjardin D."/>
            <person name="Finy P."/>
            <person name="Geml J."/>
            <person name="Haridas S."/>
            <person name="Hughes K."/>
            <person name="Justo A."/>
            <person name="Karasinski D."/>
            <person name="Kautmanova I."/>
            <person name="Kiss B."/>
            <person name="Kocsube S."/>
            <person name="Kotiranta H."/>
            <person name="LaButti K.M."/>
            <person name="Lechner B.E."/>
            <person name="Liimatainen K."/>
            <person name="Lipzen A."/>
            <person name="Lukacs Z."/>
            <person name="Mihaltcheva S."/>
            <person name="Morgado L.N."/>
            <person name="Niskanen T."/>
            <person name="Noordeloos M.E."/>
            <person name="Ohm R.A."/>
            <person name="Ortiz-Santana B."/>
            <person name="Ovrebo C."/>
            <person name="Racz N."/>
            <person name="Riley R."/>
            <person name="Savchenko A."/>
            <person name="Shiryaev A."/>
            <person name="Soop K."/>
            <person name="Spirin V."/>
            <person name="Szebenyi C."/>
            <person name="Tomsovsky M."/>
            <person name="Tulloss R.E."/>
            <person name="Uehling J."/>
            <person name="Grigoriev I.V."/>
            <person name="Vagvolgyi C."/>
            <person name="Papp T."/>
            <person name="Martin F.M."/>
            <person name="Miettinen O."/>
            <person name="Hibbett D.S."/>
            <person name="Nagy L.G."/>
        </authorList>
    </citation>
    <scope>NUCLEOTIDE SEQUENCE [LARGE SCALE GENOMIC DNA]</scope>
    <source>
        <strain evidence="2 3">CBS 309.79</strain>
    </source>
</reference>
<dbReference type="PANTHER" id="PTHR40465:SF1">
    <property type="entry name" value="DUF6534 DOMAIN-CONTAINING PROTEIN"/>
    <property type="match status" value="1"/>
</dbReference>
<dbReference type="Proteomes" id="UP000305067">
    <property type="component" value="Unassembled WGS sequence"/>
</dbReference>
<feature type="transmembrane region" description="Helical" evidence="1">
    <location>
        <begin position="6"/>
        <end position="23"/>
    </location>
</feature>
<organism evidence="2 3">
    <name type="scientific">Pterulicium gracile</name>
    <dbReference type="NCBI Taxonomy" id="1884261"/>
    <lineage>
        <taxon>Eukaryota</taxon>
        <taxon>Fungi</taxon>
        <taxon>Dikarya</taxon>
        <taxon>Basidiomycota</taxon>
        <taxon>Agaricomycotina</taxon>
        <taxon>Agaricomycetes</taxon>
        <taxon>Agaricomycetidae</taxon>
        <taxon>Agaricales</taxon>
        <taxon>Pleurotineae</taxon>
        <taxon>Pterulaceae</taxon>
        <taxon>Pterulicium</taxon>
    </lineage>
</organism>
<feature type="transmembrane region" description="Helical" evidence="1">
    <location>
        <begin position="35"/>
        <end position="58"/>
    </location>
</feature>
<dbReference type="OrthoDB" id="3223377at2759"/>
<evidence type="ECO:0000313" key="2">
    <source>
        <dbReference type="EMBL" id="TFL03963.1"/>
    </source>
</evidence>
<name>A0A5C3QPQ5_9AGAR</name>
<proteinExistence type="predicted"/>